<reference evidence="2 3" key="1">
    <citation type="journal article" date="2020" name="Genomics">
        <title>Complete, high-quality genomes from long-read metagenomic sequencing of two wolf lichen thalli reveals enigmatic genome architecture.</title>
        <authorList>
            <person name="McKenzie S.K."/>
            <person name="Walston R.F."/>
            <person name="Allen J.L."/>
        </authorList>
    </citation>
    <scope>NUCLEOTIDE SEQUENCE [LARGE SCALE GENOMIC DNA]</scope>
    <source>
        <strain evidence="2">WasteWater1</strain>
    </source>
</reference>
<evidence type="ECO:0000313" key="2">
    <source>
        <dbReference type="EMBL" id="KAF6218109.1"/>
    </source>
</evidence>
<sequence length="205" mass="22624">MSKLLSVHRCFLFIMLLIVGARLATMIPFLLLLVILPLVMCDPLQLDLLSTSNTSWTASHNASTLNATRLTTDNDCFDDILGKIFPLTKSDCEHALDTLVKGKSLVEPHYFGYQSRGVTDRLPLKAEYGTCSITFMMFDLDKRIALTYAEIYAELLGPDGVLKECLGPSVPAEDALGGQTVLGPRNLLIVDVEGRPYNAEDQKSR</sequence>
<dbReference type="AlphaFoldDB" id="A0A8H6C7K6"/>
<gene>
    <name evidence="2" type="ORF">HO133_006067</name>
</gene>
<keyword evidence="3" id="KW-1185">Reference proteome</keyword>
<evidence type="ECO:0000313" key="3">
    <source>
        <dbReference type="Proteomes" id="UP000593566"/>
    </source>
</evidence>
<dbReference type="GeneID" id="59334472"/>
<name>A0A8H6C7K6_9LECA</name>
<organism evidence="2 3">
    <name type="scientific">Letharia lupina</name>
    <dbReference type="NCBI Taxonomy" id="560253"/>
    <lineage>
        <taxon>Eukaryota</taxon>
        <taxon>Fungi</taxon>
        <taxon>Dikarya</taxon>
        <taxon>Ascomycota</taxon>
        <taxon>Pezizomycotina</taxon>
        <taxon>Lecanoromycetes</taxon>
        <taxon>OSLEUM clade</taxon>
        <taxon>Lecanoromycetidae</taxon>
        <taxon>Lecanorales</taxon>
        <taxon>Lecanorineae</taxon>
        <taxon>Parmeliaceae</taxon>
        <taxon>Letharia</taxon>
    </lineage>
</organism>
<dbReference type="Proteomes" id="UP000593566">
    <property type="component" value="Unassembled WGS sequence"/>
</dbReference>
<dbReference type="EMBL" id="JACCJB010000023">
    <property type="protein sequence ID" value="KAF6218109.1"/>
    <property type="molecule type" value="Genomic_DNA"/>
</dbReference>
<proteinExistence type="predicted"/>
<protein>
    <submittedName>
        <fullName evidence="2">Uncharacterized protein</fullName>
    </submittedName>
</protein>
<evidence type="ECO:0000256" key="1">
    <source>
        <dbReference type="SAM" id="Phobius"/>
    </source>
</evidence>
<comment type="caution">
    <text evidence="2">The sequence shown here is derived from an EMBL/GenBank/DDBJ whole genome shotgun (WGS) entry which is preliminary data.</text>
</comment>
<accession>A0A8H6C7K6</accession>
<keyword evidence="1" id="KW-1133">Transmembrane helix</keyword>
<keyword evidence="1" id="KW-0472">Membrane</keyword>
<feature type="transmembrane region" description="Helical" evidence="1">
    <location>
        <begin position="12"/>
        <end position="40"/>
    </location>
</feature>
<dbReference type="RefSeq" id="XP_037147544.1">
    <property type="nucleotide sequence ID" value="XM_037296970.1"/>
</dbReference>
<keyword evidence="1" id="KW-0812">Transmembrane</keyword>